<dbReference type="PANTHER" id="PTHR12149:SF8">
    <property type="entry name" value="PROTEIN-RIBULOSAMINE 3-KINASE"/>
    <property type="match status" value="1"/>
</dbReference>
<dbReference type="AlphaFoldDB" id="A0A1F6TW46"/>
<proteinExistence type="inferred from homology"/>
<comment type="caution">
    <text evidence="7">The sequence shown here is derived from an EMBL/GenBank/DDBJ whole genome shotgun (WGS) entry which is preliminary data.</text>
</comment>
<dbReference type="Proteomes" id="UP000179037">
    <property type="component" value="Unassembled WGS sequence"/>
</dbReference>
<dbReference type="FunFam" id="3.30.200.20:FF:000264">
    <property type="entry name" value="Protein-ribulosamine 3-kinase, chloroplastic"/>
    <property type="match status" value="1"/>
</dbReference>
<evidence type="ECO:0000256" key="5">
    <source>
        <dbReference type="ARBA" id="ARBA00022840"/>
    </source>
</evidence>
<evidence type="ECO:0000256" key="2">
    <source>
        <dbReference type="ARBA" id="ARBA00022679"/>
    </source>
</evidence>
<keyword evidence="4 6" id="KW-0418">Kinase</keyword>
<evidence type="ECO:0000256" key="1">
    <source>
        <dbReference type="ARBA" id="ARBA00009460"/>
    </source>
</evidence>
<dbReference type="Pfam" id="PF03881">
    <property type="entry name" value="Fructosamin_kin"/>
    <property type="match status" value="1"/>
</dbReference>
<evidence type="ECO:0000256" key="6">
    <source>
        <dbReference type="PIRNR" id="PIRNR006221"/>
    </source>
</evidence>
<keyword evidence="5" id="KW-0067">ATP-binding</keyword>
<reference evidence="7 8" key="1">
    <citation type="journal article" date="2016" name="Nat. Commun.">
        <title>Thousands of microbial genomes shed light on interconnected biogeochemical processes in an aquifer system.</title>
        <authorList>
            <person name="Anantharaman K."/>
            <person name="Brown C.T."/>
            <person name="Hug L.A."/>
            <person name="Sharon I."/>
            <person name="Castelle C.J."/>
            <person name="Probst A.J."/>
            <person name="Thomas B.C."/>
            <person name="Singh A."/>
            <person name="Wilkins M.J."/>
            <person name="Karaoz U."/>
            <person name="Brodie E.L."/>
            <person name="Williams K.H."/>
            <person name="Hubbard S.S."/>
            <person name="Banfield J.F."/>
        </authorList>
    </citation>
    <scope>NUCLEOTIDE SEQUENCE [LARGE SCALE GENOMIC DNA]</scope>
</reference>
<evidence type="ECO:0000313" key="8">
    <source>
        <dbReference type="Proteomes" id="UP000179037"/>
    </source>
</evidence>
<keyword evidence="2 6" id="KW-0808">Transferase</keyword>
<dbReference type="GO" id="GO:0016301">
    <property type="term" value="F:kinase activity"/>
    <property type="evidence" value="ECO:0007669"/>
    <property type="project" value="UniProtKB-UniRule"/>
</dbReference>
<dbReference type="Gene3D" id="3.90.1200.10">
    <property type="match status" value="1"/>
</dbReference>
<dbReference type="STRING" id="1817768.A3A87_00695"/>
<dbReference type="PANTHER" id="PTHR12149">
    <property type="entry name" value="FRUCTOSAMINE 3 KINASE-RELATED PROTEIN"/>
    <property type="match status" value="1"/>
</dbReference>
<dbReference type="Gene3D" id="3.30.200.20">
    <property type="entry name" value="Phosphorylase Kinase, domain 1"/>
    <property type="match status" value="1"/>
</dbReference>
<dbReference type="InterPro" id="IPR011009">
    <property type="entry name" value="Kinase-like_dom_sf"/>
</dbReference>
<evidence type="ECO:0000313" key="7">
    <source>
        <dbReference type="EMBL" id="OGI49373.1"/>
    </source>
</evidence>
<keyword evidence="3" id="KW-0547">Nucleotide-binding</keyword>
<dbReference type="GO" id="GO:0005737">
    <property type="term" value="C:cytoplasm"/>
    <property type="evidence" value="ECO:0007669"/>
    <property type="project" value="UniProtKB-ARBA"/>
</dbReference>
<dbReference type="EMBL" id="MFTC01000100">
    <property type="protein sequence ID" value="OGI49373.1"/>
    <property type="molecule type" value="Genomic_DNA"/>
</dbReference>
<evidence type="ECO:0000256" key="3">
    <source>
        <dbReference type="ARBA" id="ARBA00022741"/>
    </source>
</evidence>
<gene>
    <name evidence="7" type="ORF">A3A87_00695</name>
</gene>
<sequence>MDTTWAAIAQHISATTGAPFAIRSRQSVGGGCINSATVLTDGNRRYFVKLNDTARLAMFEAEAEGLKEIAQTRSVRVPQPVCSGTADGSAYLALEYLDLEGADARSLEQLGRELAQMHRATRDQFGWSMDNTIGSTPQINTPCADWVEFWREHRLGFQLRLAMRNGHDLMRKGERLMAELGGFFRTYRPAPSLLHGDLWGGNVGAVEQQPVIFDPAVYYGDREADIAMTELFGGFSTRFYQAYQDTWPLDAGYKARKTLYNLYHILNHFNLFGGGYGSQAERMMDSLLSELR</sequence>
<evidence type="ECO:0000256" key="4">
    <source>
        <dbReference type="ARBA" id="ARBA00022777"/>
    </source>
</evidence>
<evidence type="ECO:0008006" key="9">
    <source>
        <dbReference type="Google" id="ProtNLM"/>
    </source>
</evidence>
<dbReference type="PIRSF" id="PIRSF006221">
    <property type="entry name" value="Ketosamine-3-kinase"/>
    <property type="match status" value="1"/>
</dbReference>
<name>A0A1F6TW46_9PROT</name>
<organism evidence="7 8">
    <name type="scientific">Candidatus Muproteobacteria bacterium RIFCSPLOWO2_01_FULL_60_18</name>
    <dbReference type="NCBI Taxonomy" id="1817768"/>
    <lineage>
        <taxon>Bacteria</taxon>
        <taxon>Pseudomonadati</taxon>
        <taxon>Pseudomonadota</taxon>
        <taxon>Candidatus Muproteobacteria</taxon>
    </lineage>
</organism>
<accession>A0A1F6TW46</accession>
<comment type="similarity">
    <text evidence="1 6">Belongs to the fructosamine kinase family.</text>
</comment>
<dbReference type="SUPFAM" id="SSF56112">
    <property type="entry name" value="Protein kinase-like (PK-like)"/>
    <property type="match status" value="1"/>
</dbReference>
<dbReference type="GO" id="GO:0005524">
    <property type="term" value="F:ATP binding"/>
    <property type="evidence" value="ECO:0007669"/>
    <property type="project" value="UniProtKB-KW"/>
</dbReference>
<protein>
    <recommendedName>
        <fullName evidence="9">Fructosamine kinase</fullName>
    </recommendedName>
</protein>
<dbReference type="InterPro" id="IPR016477">
    <property type="entry name" value="Fructo-/Ketosamine-3-kinase"/>
</dbReference>